<keyword evidence="1" id="KW-0732">Signal</keyword>
<accession>A0A4U6RSX1</accession>
<gene>
    <name evidence="2" type="ORF">FDV58_27785</name>
</gene>
<dbReference type="AlphaFoldDB" id="A0A4U6RSX1"/>
<feature type="signal peptide" evidence="1">
    <location>
        <begin position="1"/>
        <end position="22"/>
    </location>
</feature>
<dbReference type="EMBL" id="SZZP01000019">
    <property type="protein sequence ID" value="TKV78004.1"/>
    <property type="molecule type" value="Genomic_DNA"/>
</dbReference>
<dbReference type="Proteomes" id="UP000305095">
    <property type="component" value="Unassembled WGS sequence"/>
</dbReference>
<protein>
    <submittedName>
        <fullName evidence="2">Uncharacterized protein</fullName>
    </submittedName>
</protein>
<reference evidence="2 3" key="1">
    <citation type="submission" date="2019-05" db="EMBL/GenBank/DDBJ databases">
        <title>Draft Genome of Bradyrhizobium elkanii strain SEMIA 938, Used in Commercial Inoculants for Lupinus spp. in Brazil.</title>
        <authorList>
            <person name="Hungria M."/>
            <person name="Delamuta J.R.M."/>
            <person name="Ribeiro R.A."/>
            <person name="Nogueira M.A."/>
        </authorList>
    </citation>
    <scope>NUCLEOTIDE SEQUENCE [LARGE SCALE GENOMIC DNA]</scope>
    <source>
        <strain evidence="2 3">Semia 938</strain>
    </source>
</reference>
<feature type="chain" id="PRO_5020613873" evidence="1">
    <location>
        <begin position="23"/>
        <end position="173"/>
    </location>
</feature>
<organism evidence="2 3">
    <name type="scientific">Bradyrhizobium elkanii</name>
    <dbReference type="NCBI Taxonomy" id="29448"/>
    <lineage>
        <taxon>Bacteria</taxon>
        <taxon>Pseudomonadati</taxon>
        <taxon>Pseudomonadota</taxon>
        <taxon>Alphaproteobacteria</taxon>
        <taxon>Hyphomicrobiales</taxon>
        <taxon>Nitrobacteraceae</taxon>
        <taxon>Bradyrhizobium</taxon>
    </lineage>
</organism>
<proteinExistence type="predicted"/>
<evidence type="ECO:0000313" key="3">
    <source>
        <dbReference type="Proteomes" id="UP000305095"/>
    </source>
</evidence>
<evidence type="ECO:0000256" key="1">
    <source>
        <dbReference type="SAM" id="SignalP"/>
    </source>
</evidence>
<evidence type="ECO:0000313" key="2">
    <source>
        <dbReference type="EMBL" id="TKV78004.1"/>
    </source>
</evidence>
<sequence length="173" mass="18579">MPGTKLVIASVMALVSLTSARAAEDLSSFGEPVVTNESVHADEQSSGPANKIWPRHVCAEIQRVEKIVSLNARPTDRGMTRIGLLMLEERHCGIDVGKKIAADQAVLGDEQRKARRDYEENIAAAQRAASQPPEPIIVQVPQATQTPGLPDPPPTVNCFTNRLGGGMSTTTCR</sequence>
<comment type="caution">
    <text evidence="2">The sequence shown here is derived from an EMBL/GenBank/DDBJ whole genome shotgun (WGS) entry which is preliminary data.</text>
</comment>
<name>A0A4U6RSX1_BRAEL</name>
<dbReference type="RefSeq" id="WP_137481817.1">
    <property type="nucleotide sequence ID" value="NZ_SZZP01000019.1"/>
</dbReference>